<evidence type="ECO:0000256" key="2">
    <source>
        <dbReference type="ARBA" id="ARBA00010566"/>
    </source>
</evidence>
<reference evidence="11" key="3">
    <citation type="submission" date="2018-04" db="EMBL/GenBank/DDBJ databases">
        <authorList>
            <person name="Illikoud N."/>
        </authorList>
    </citation>
    <scope>NUCLEOTIDE SEQUENCE [LARGE SCALE GENOMIC DNA]</scope>
</reference>
<evidence type="ECO:0000256" key="3">
    <source>
        <dbReference type="ARBA" id="ARBA00022532"/>
    </source>
</evidence>
<keyword evidence="8" id="KW-0012">Acyltransferase</keyword>
<dbReference type="CDD" id="cd06110">
    <property type="entry name" value="BSuCS-II_like"/>
    <property type="match status" value="1"/>
</dbReference>
<dbReference type="InterPro" id="IPR016143">
    <property type="entry name" value="Citrate_synth-like_sm_a-sub"/>
</dbReference>
<dbReference type="KEGG" id="bths:CNY62_08805"/>
<keyword evidence="3" id="KW-0816">Tricarboxylic acid cycle</keyword>
<dbReference type="InterPro" id="IPR011278">
    <property type="entry name" value="2-MeCitrate/Citrate_synth_II"/>
</dbReference>
<dbReference type="PIRSF" id="PIRSF001369">
    <property type="entry name" value="Citrate_synth"/>
    <property type="match status" value="1"/>
</dbReference>
<comment type="similarity">
    <text evidence="2 6">Belongs to the citrate synthase family.</text>
</comment>
<dbReference type="GO" id="GO:0005829">
    <property type="term" value="C:cytosol"/>
    <property type="evidence" value="ECO:0007669"/>
    <property type="project" value="TreeGrafter"/>
</dbReference>
<dbReference type="Proteomes" id="UP000243591">
    <property type="component" value="Chromosome"/>
</dbReference>
<dbReference type="GO" id="GO:0005975">
    <property type="term" value="P:carbohydrate metabolic process"/>
    <property type="evidence" value="ECO:0007669"/>
    <property type="project" value="TreeGrafter"/>
</dbReference>
<sequence>MSEIIRGLEGVIANQTKISSIIDDRLTYVGYDIGDLAENASFEEVIYLLWYYRLPNQRELSIFKEHLNREMKLGHSIIASLAVIAHKQVHPMSVMRTMVSMLGVYDTDSEGDSNLSNYSKAMKLVAKMPALVAAYSRMRKDEVPIEPREDLSLAGNFLYMLSGEEPSELHEKAMNRALVLHAEHEMNASTFSARVCVATLSDFYSGVTAAIGSLKGALHGGANEQVMVMLAEIGDVKNVEAYLDNKLAKKEKIMGFGHRVYESGDPRAKYLRDMCEELTSVTGETKWYDISVAVEKYVLEKKGLKPNVDFYSATVYHCMGIDKDLFTPIFTVSRIAGWSAHIIEQYEDNRLIRPRAEYIGQIGNTYIPVNER</sequence>
<dbReference type="PANTHER" id="PTHR11739:SF4">
    <property type="entry name" value="CITRATE SYNTHASE, PEROXISOMAL"/>
    <property type="match status" value="1"/>
</dbReference>
<dbReference type="SUPFAM" id="SSF48256">
    <property type="entry name" value="Citrate synthase"/>
    <property type="match status" value="1"/>
</dbReference>
<evidence type="ECO:0000313" key="9">
    <source>
        <dbReference type="EMBL" id="SPP25974.1"/>
    </source>
</evidence>
<proteinExistence type="inferred from homology"/>
<dbReference type="GO" id="GO:0006099">
    <property type="term" value="P:tricarboxylic acid cycle"/>
    <property type="evidence" value="ECO:0007669"/>
    <property type="project" value="UniProtKB-UniPathway"/>
</dbReference>
<keyword evidence="4 6" id="KW-0808">Transferase</keyword>
<evidence type="ECO:0000256" key="6">
    <source>
        <dbReference type="PIRNR" id="PIRNR001369"/>
    </source>
</evidence>
<dbReference type="PANTHER" id="PTHR11739">
    <property type="entry name" value="CITRATE SYNTHASE"/>
    <property type="match status" value="1"/>
</dbReference>
<organism evidence="8 10">
    <name type="scientific">Brochothrix thermosphacta</name>
    <name type="common">Microbacterium thermosphactum</name>
    <dbReference type="NCBI Taxonomy" id="2756"/>
    <lineage>
        <taxon>Bacteria</taxon>
        <taxon>Bacillati</taxon>
        <taxon>Bacillota</taxon>
        <taxon>Bacilli</taxon>
        <taxon>Bacillales</taxon>
        <taxon>Listeriaceae</taxon>
        <taxon>Brochothrix</taxon>
    </lineage>
</organism>
<dbReference type="NCBIfam" id="NF010637">
    <property type="entry name" value="PRK14034.1"/>
    <property type="match status" value="1"/>
</dbReference>
<evidence type="ECO:0000256" key="4">
    <source>
        <dbReference type="ARBA" id="ARBA00022679"/>
    </source>
</evidence>
<dbReference type="NCBIfam" id="TIGR01800">
    <property type="entry name" value="cit_synth_II"/>
    <property type="match status" value="1"/>
</dbReference>
<dbReference type="InterPro" id="IPR016142">
    <property type="entry name" value="Citrate_synth-like_lrg_a-sub"/>
</dbReference>
<accession>A0A1D2KCE5</accession>
<dbReference type="InterPro" id="IPR002020">
    <property type="entry name" value="Citrate_synthase"/>
</dbReference>
<dbReference type="GO" id="GO:0036440">
    <property type="term" value="F:citrate synthase activity"/>
    <property type="evidence" value="ECO:0007669"/>
    <property type="project" value="UniProtKB-EC"/>
</dbReference>
<evidence type="ECO:0000313" key="10">
    <source>
        <dbReference type="Proteomes" id="UP000243591"/>
    </source>
</evidence>
<feature type="active site" evidence="7">
    <location>
        <position position="309"/>
    </location>
</feature>
<comment type="pathway">
    <text evidence="1">Carbohydrate metabolism; tricarboxylic acid cycle; isocitrate from oxaloacetate: step 1/2.</text>
</comment>
<dbReference type="EMBL" id="OUNC01000001">
    <property type="protein sequence ID" value="SPP25974.1"/>
    <property type="molecule type" value="Genomic_DNA"/>
</dbReference>
<evidence type="ECO:0000313" key="8">
    <source>
        <dbReference type="EMBL" id="ATF26475.1"/>
    </source>
</evidence>
<dbReference type="AlphaFoldDB" id="A0A1D2KCE5"/>
<dbReference type="Gene3D" id="1.10.230.10">
    <property type="entry name" value="Cytochrome P450-Terp, domain 2"/>
    <property type="match status" value="1"/>
</dbReference>
<dbReference type="Proteomes" id="UP000270190">
    <property type="component" value="Unassembled WGS sequence"/>
</dbReference>
<dbReference type="Pfam" id="PF00285">
    <property type="entry name" value="Citrate_synt"/>
    <property type="match status" value="1"/>
</dbReference>
<evidence type="ECO:0000256" key="5">
    <source>
        <dbReference type="ARBA" id="ARBA00049288"/>
    </source>
</evidence>
<evidence type="ECO:0000256" key="1">
    <source>
        <dbReference type="ARBA" id="ARBA00004751"/>
    </source>
</evidence>
<dbReference type="STRING" id="2756.BFR44_08495"/>
<dbReference type="GeneID" id="66536805"/>
<comment type="catalytic activity">
    <reaction evidence="5">
        <text>oxaloacetate + acetyl-CoA + H2O = citrate + CoA + H(+)</text>
        <dbReference type="Rhea" id="RHEA:16845"/>
        <dbReference type="ChEBI" id="CHEBI:15377"/>
        <dbReference type="ChEBI" id="CHEBI:15378"/>
        <dbReference type="ChEBI" id="CHEBI:16452"/>
        <dbReference type="ChEBI" id="CHEBI:16947"/>
        <dbReference type="ChEBI" id="CHEBI:57287"/>
        <dbReference type="ChEBI" id="CHEBI:57288"/>
        <dbReference type="EC" id="2.3.3.16"/>
    </reaction>
</comment>
<protein>
    <recommendedName>
        <fullName evidence="6">Citrate synthase</fullName>
    </recommendedName>
</protein>
<reference evidence="9" key="2">
    <citation type="submission" date="2018-04" db="EMBL/GenBank/DDBJ databases">
        <authorList>
            <person name="Go L.Y."/>
            <person name="Mitchell J.A."/>
        </authorList>
    </citation>
    <scope>NUCLEOTIDE SEQUENCE</scope>
    <source>
        <strain evidence="9">BSAS1 3</strain>
    </source>
</reference>
<dbReference type="InterPro" id="IPR024176">
    <property type="entry name" value="Citrate_synthase_bac-typ"/>
</dbReference>
<dbReference type="RefSeq" id="WP_069119353.1">
    <property type="nucleotide sequence ID" value="NZ_CBCPHX010000002.1"/>
</dbReference>
<dbReference type="UniPathway" id="UPA00223"/>
<keyword evidence="10" id="KW-1185">Reference proteome</keyword>
<dbReference type="EMBL" id="CP023483">
    <property type="protein sequence ID" value="ATF26475.1"/>
    <property type="molecule type" value="Genomic_DNA"/>
</dbReference>
<reference evidence="8 10" key="1">
    <citation type="submission" date="2017-09" db="EMBL/GenBank/DDBJ databases">
        <title>Complete Genome Sequences of Two Strains of the Meat Spoilage Bacterium Brochothrix thermosphacta Isolated from Ground Chicken.</title>
        <authorList>
            <person name="Paoli G.C."/>
            <person name="Wijey C."/>
            <person name="Chen C.-Y."/>
            <person name="Nguyen L."/>
            <person name="Yan X."/>
            <person name="Irwin P.L."/>
        </authorList>
    </citation>
    <scope>NUCLEOTIDE SEQUENCE [LARGE SCALE GENOMIC DNA]</scope>
    <source>
        <strain evidence="8 10">BI</strain>
    </source>
</reference>
<feature type="active site" evidence="7">
    <location>
        <position position="258"/>
    </location>
</feature>
<name>A0A1D2KCE5_BROTH</name>
<dbReference type="OrthoDB" id="9800864at2"/>
<dbReference type="PRINTS" id="PR00143">
    <property type="entry name" value="CITRTSNTHASE"/>
</dbReference>
<gene>
    <name evidence="9" type="primary">citZ</name>
    <name evidence="9" type="ORF">BTBSAS_10204</name>
    <name evidence="8" type="ORF">CNY62_08805</name>
</gene>
<evidence type="ECO:0000313" key="11">
    <source>
        <dbReference type="Proteomes" id="UP000270190"/>
    </source>
</evidence>
<dbReference type="FunFam" id="1.10.230.10:FF:000003">
    <property type="entry name" value="Citrate synthase"/>
    <property type="match status" value="1"/>
</dbReference>
<dbReference type="NCBIfam" id="NF010638">
    <property type="entry name" value="PRK14035.1"/>
    <property type="match status" value="1"/>
</dbReference>
<dbReference type="Gene3D" id="1.10.580.10">
    <property type="entry name" value="Citrate Synthase, domain 1"/>
    <property type="match status" value="1"/>
</dbReference>
<evidence type="ECO:0000256" key="7">
    <source>
        <dbReference type="PIRSR" id="PIRSR001369-1"/>
    </source>
</evidence>
<dbReference type="InterPro" id="IPR036969">
    <property type="entry name" value="Citrate_synthase_sf"/>
</dbReference>